<sequence length="92" mass="10272">MIWPAQFFLKGLAHFIRNNFDSVPWISMIVKFDISRIKIKSGYANSEEIRMAVIAPVIVAGCLSMILLPKFIGHILITVAVISVLASTIEKQ</sequence>
<protein>
    <submittedName>
        <fullName evidence="2">Uncharacterized protein</fullName>
    </submittedName>
</protein>
<dbReference type="RefSeq" id="WP_139295150.1">
    <property type="nucleotide sequence ID" value="NZ_LN889813.1"/>
</dbReference>
<keyword evidence="1" id="KW-1133">Transmembrane helix</keyword>
<feature type="transmembrane region" description="Helical" evidence="1">
    <location>
        <begin position="72"/>
        <end position="89"/>
    </location>
</feature>
<keyword evidence="1" id="KW-0812">Transmembrane</keyword>
<evidence type="ECO:0000256" key="1">
    <source>
        <dbReference type="SAM" id="Phobius"/>
    </source>
</evidence>
<dbReference type="EMBL" id="CZDF01000172">
    <property type="protein sequence ID" value="CUR34981.1"/>
    <property type="molecule type" value="Genomic_DNA"/>
</dbReference>
<accession>A0A1J1LR03</accession>
<evidence type="ECO:0000313" key="2">
    <source>
        <dbReference type="EMBL" id="CUR34981.1"/>
    </source>
</evidence>
<name>A0A1J1LR03_9CYAN</name>
<evidence type="ECO:0000313" key="3">
    <source>
        <dbReference type="Proteomes" id="UP000184315"/>
    </source>
</evidence>
<gene>
    <name evidence="2" type="ORF">PL9214650420</name>
</gene>
<keyword evidence="1" id="KW-0472">Membrane</keyword>
<keyword evidence="3" id="KW-1185">Reference proteome</keyword>
<organism evidence="2 3">
    <name type="scientific">Planktothrix tepida PCC 9214</name>
    <dbReference type="NCBI Taxonomy" id="671072"/>
    <lineage>
        <taxon>Bacteria</taxon>
        <taxon>Bacillati</taxon>
        <taxon>Cyanobacteriota</taxon>
        <taxon>Cyanophyceae</taxon>
        <taxon>Oscillatoriophycideae</taxon>
        <taxon>Oscillatoriales</taxon>
        <taxon>Microcoleaceae</taxon>
        <taxon>Planktothrix</taxon>
    </lineage>
</organism>
<dbReference type="STRING" id="671072.PL9214650420"/>
<feature type="transmembrane region" description="Helical" evidence="1">
    <location>
        <begin position="49"/>
        <end position="66"/>
    </location>
</feature>
<proteinExistence type="predicted"/>
<reference evidence="3" key="1">
    <citation type="submission" date="2015-10" db="EMBL/GenBank/DDBJ databases">
        <authorList>
            <person name="Regsiter A."/>
            <person name="william w."/>
        </authorList>
    </citation>
    <scope>NUCLEOTIDE SEQUENCE [LARGE SCALE GENOMIC DNA]</scope>
</reference>
<dbReference type="Proteomes" id="UP000184315">
    <property type="component" value="Unassembled WGS sequence"/>
</dbReference>
<dbReference type="AlphaFoldDB" id="A0A1J1LR03"/>